<dbReference type="AlphaFoldDB" id="A0AAD5PD41"/>
<proteinExistence type="predicted"/>
<organism evidence="1 2">
    <name type="scientific">Phascolomyces articulosus</name>
    <dbReference type="NCBI Taxonomy" id="60185"/>
    <lineage>
        <taxon>Eukaryota</taxon>
        <taxon>Fungi</taxon>
        <taxon>Fungi incertae sedis</taxon>
        <taxon>Mucoromycota</taxon>
        <taxon>Mucoromycotina</taxon>
        <taxon>Mucoromycetes</taxon>
        <taxon>Mucorales</taxon>
        <taxon>Lichtheimiaceae</taxon>
        <taxon>Phascolomyces</taxon>
    </lineage>
</organism>
<comment type="caution">
    <text evidence="1">The sequence shown here is derived from an EMBL/GenBank/DDBJ whole genome shotgun (WGS) entry which is preliminary data.</text>
</comment>
<evidence type="ECO:0000313" key="1">
    <source>
        <dbReference type="EMBL" id="KAI9261476.1"/>
    </source>
</evidence>
<sequence length="445" mass="52147">MIHVNQKDLLFILNQHHDHDLMTLNTSCQQAIDLELEHKPQVYTTRLIVLDFLCRQLQPNAPLLNWALCFIGQRYCLTSILFADPSFDSFRQKIFHQCFNLLETEAYRDLQTHRLLYDLLSDLRMPSCAWLLEIEASLHMQYQYCLQQCEQILENQVIRPSLCTLHGQQWIENIPSNIMAKSVSIQIRLALYQELQPVEMTPLLKHLKQMKTYEPRECFQLSSSFRQFIQVTPLLLSSFNNEIDSMTEQFFAADEKLEALCLDEALLKELKQQPFPIHSFSMDLLNECFQILGSVPSRFMPHITLINISLMQTFLQFHHNQDITWDECCRLCDSAWGHAFASLLDRAMFENCPASESIMIRSLAKLCSCSILVYHLLDIQYSKQLRIQLWKRYSDHRTLFIQSFDHDDTTTSNNNNSSATNNNNNIKKRHSLARDLTIVQRLLFT</sequence>
<name>A0AAD5PD41_9FUNG</name>
<dbReference type="EMBL" id="JAIXMP010000015">
    <property type="protein sequence ID" value="KAI9261476.1"/>
    <property type="molecule type" value="Genomic_DNA"/>
</dbReference>
<accession>A0AAD5PD41</accession>
<evidence type="ECO:0000313" key="2">
    <source>
        <dbReference type="Proteomes" id="UP001209540"/>
    </source>
</evidence>
<reference evidence="1" key="2">
    <citation type="submission" date="2023-02" db="EMBL/GenBank/DDBJ databases">
        <authorList>
            <consortium name="DOE Joint Genome Institute"/>
            <person name="Mondo S.J."/>
            <person name="Chang Y."/>
            <person name="Wang Y."/>
            <person name="Ahrendt S."/>
            <person name="Andreopoulos W."/>
            <person name="Barry K."/>
            <person name="Beard J."/>
            <person name="Benny G.L."/>
            <person name="Blankenship S."/>
            <person name="Bonito G."/>
            <person name="Cuomo C."/>
            <person name="Desiro A."/>
            <person name="Gervers K.A."/>
            <person name="Hundley H."/>
            <person name="Kuo A."/>
            <person name="LaButti K."/>
            <person name="Lang B.F."/>
            <person name="Lipzen A."/>
            <person name="O'Donnell K."/>
            <person name="Pangilinan J."/>
            <person name="Reynolds N."/>
            <person name="Sandor L."/>
            <person name="Smith M.W."/>
            <person name="Tsang A."/>
            <person name="Grigoriev I.V."/>
            <person name="Stajich J.E."/>
            <person name="Spatafora J.W."/>
        </authorList>
    </citation>
    <scope>NUCLEOTIDE SEQUENCE</scope>
    <source>
        <strain evidence="1">RSA 2281</strain>
    </source>
</reference>
<reference evidence="1" key="1">
    <citation type="journal article" date="2022" name="IScience">
        <title>Evolution of zygomycete secretomes and the origins of terrestrial fungal ecologies.</title>
        <authorList>
            <person name="Chang Y."/>
            <person name="Wang Y."/>
            <person name="Mondo S."/>
            <person name="Ahrendt S."/>
            <person name="Andreopoulos W."/>
            <person name="Barry K."/>
            <person name="Beard J."/>
            <person name="Benny G.L."/>
            <person name="Blankenship S."/>
            <person name="Bonito G."/>
            <person name="Cuomo C."/>
            <person name="Desiro A."/>
            <person name="Gervers K.A."/>
            <person name="Hundley H."/>
            <person name="Kuo A."/>
            <person name="LaButti K."/>
            <person name="Lang B.F."/>
            <person name="Lipzen A."/>
            <person name="O'Donnell K."/>
            <person name="Pangilinan J."/>
            <person name="Reynolds N."/>
            <person name="Sandor L."/>
            <person name="Smith M.E."/>
            <person name="Tsang A."/>
            <person name="Grigoriev I.V."/>
            <person name="Stajich J.E."/>
            <person name="Spatafora J.W."/>
        </authorList>
    </citation>
    <scope>NUCLEOTIDE SEQUENCE</scope>
    <source>
        <strain evidence="1">RSA 2281</strain>
    </source>
</reference>
<dbReference type="Proteomes" id="UP001209540">
    <property type="component" value="Unassembled WGS sequence"/>
</dbReference>
<protein>
    <submittedName>
        <fullName evidence="1">Uncharacterized protein</fullName>
    </submittedName>
</protein>
<keyword evidence="2" id="KW-1185">Reference proteome</keyword>
<gene>
    <name evidence="1" type="ORF">BDA99DRAFT_511458</name>
</gene>